<keyword evidence="2" id="KW-1185">Reference proteome</keyword>
<dbReference type="EMBL" id="JAUNZN010000009">
    <property type="protein sequence ID" value="KAK4816785.1"/>
    <property type="molecule type" value="Genomic_DNA"/>
</dbReference>
<dbReference type="AlphaFoldDB" id="A0AAN7RUC7"/>
<evidence type="ECO:0000313" key="2">
    <source>
        <dbReference type="Proteomes" id="UP001333110"/>
    </source>
</evidence>
<accession>A0AAN7RUC7</accession>
<organism evidence="1 2">
    <name type="scientific">Mycteria americana</name>
    <name type="common">Wood stork</name>
    <dbReference type="NCBI Taxonomy" id="33587"/>
    <lineage>
        <taxon>Eukaryota</taxon>
        <taxon>Metazoa</taxon>
        <taxon>Chordata</taxon>
        <taxon>Craniata</taxon>
        <taxon>Vertebrata</taxon>
        <taxon>Euteleostomi</taxon>
        <taxon>Archelosauria</taxon>
        <taxon>Archosauria</taxon>
        <taxon>Dinosauria</taxon>
        <taxon>Saurischia</taxon>
        <taxon>Theropoda</taxon>
        <taxon>Coelurosauria</taxon>
        <taxon>Aves</taxon>
        <taxon>Neognathae</taxon>
        <taxon>Neoaves</taxon>
        <taxon>Aequornithes</taxon>
        <taxon>Ciconiiformes</taxon>
        <taxon>Ciconiidae</taxon>
        <taxon>Mycteria</taxon>
    </lineage>
</organism>
<name>A0AAN7RUC7_MYCAM</name>
<feature type="non-terminal residue" evidence="1">
    <location>
        <position position="172"/>
    </location>
</feature>
<proteinExistence type="predicted"/>
<sequence>MNTRKHFFTVRVTEHWDRLPREAVESLSSEILKSCLAMLLGNQLSAEKDWGIPVDSKPNISQQCAPASLKQTMTWAKSRTAIKLRDVIIQCYLALVRQHQQHKVQFWSLQFKTDIEIKRRGSREQSILCTEAVREECPRHKLVSGQRTSYQADNMPAETTIAYDVKATPEEC</sequence>
<evidence type="ECO:0000313" key="1">
    <source>
        <dbReference type="EMBL" id="KAK4816785.1"/>
    </source>
</evidence>
<dbReference type="Proteomes" id="UP001333110">
    <property type="component" value="Unassembled WGS sequence"/>
</dbReference>
<gene>
    <name evidence="1" type="ORF">QYF61_022897</name>
</gene>
<protein>
    <submittedName>
        <fullName evidence="1">Uncharacterized protein</fullName>
    </submittedName>
</protein>
<reference evidence="1 2" key="1">
    <citation type="journal article" date="2023" name="J. Hered.">
        <title>Chromosome-level genome of the wood stork (Mycteria americana) provides insight into avian chromosome evolution.</title>
        <authorList>
            <person name="Flamio R. Jr."/>
            <person name="Ramstad K.M."/>
        </authorList>
    </citation>
    <scope>NUCLEOTIDE SEQUENCE [LARGE SCALE GENOMIC DNA]</scope>
    <source>
        <strain evidence="1">JAX WOST 10</strain>
    </source>
</reference>
<comment type="caution">
    <text evidence="1">The sequence shown here is derived from an EMBL/GenBank/DDBJ whole genome shotgun (WGS) entry which is preliminary data.</text>
</comment>